<dbReference type="GeneTree" id="ENSGT00940000166619"/>
<dbReference type="PANTHER" id="PTHR36170">
    <property type="entry name" value="CENTROSOMAL PROTEIN OF 89 KDA"/>
    <property type="match status" value="1"/>
</dbReference>
<feature type="coiled-coil region" evidence="1">
    <location>
        <begin position="227"/>
        <end position="268"/>
    </location>
</feature>
<feature type="region of interest" description="Disordered" evidence="2">
    <location>
        <begin position="82"/>
        <end position="113"/>
    </location>
</feature>
<dbReference type="GO" id="GO:0005814">
    <property type="term" value="C:centriole"/>
    <property type="evidence" value="ECO:0007669"/>
    <property type="project" value="InterPro"/>
</dbReference>
<dbReference type="GO" id="GO:0007268">
    <property type="term" value="P:chemical synaptic transmission"/>
    <property type="evidence" value="ECO:0007669"/>
    <property type="project" value="InterPro"/>
</dbReference>
<evidence type="ECO:0000256" key="1">
    <source>
        <dbReference type="SAM" id="Coils"/>
    </source>
</evidence>
<dbReference type="GO" id="GO:0097539">
    <property type="term" value="C:ciliary transition fiber"/>
    <property type="evidence" value="ECO:0007669"/>
    <property type="project" value="TreeGrafter"/>
</dbReference>
<dbReference type="InterPro" id="IPR033545">
    <property type="entry name" value="CEP89"/>
</dbReference>
<dbReference type="GO" id="GO:0045202">
    <property type="term" value="C:synapse"/>
    <property type="evidence" value="ECO:0007669"/>
    <property type="project" value="GOC"/>
</dbReference>
<keyword evidence="1" id="KW-0175">Coiled coil</keyword>
<proteinExistence type="predicted"/>
<gene>
    <name evidence="3" type="primary">cep89</name>
</gene>
<dbReference type="AlphaFoldDB" id="A0A667YNB9"/>
<sequence length="528" mass="61719">METEHQLSPVTTINYVVNSVYFLFRSALAAAILSSSLTGQTFAVPPVRVRSFSDSDQSQSFTSELNINRDRWSEDLASQPHLFSTDQSEEELQDKDEEEVEDNEEEEGEEHVYQTLDRRQECTIIEPIYALPLKPKVRFQRQAVALWRVGGLPFQVPNVQAETQTQRQQMQKLVDENDALKLTVHRLNVELSRYQAKFRPLSRINSLPMTGPPPPWLLDMKYLSPLLLAYEDRMNEKDALLQAVEEEMKKLRFRVEEVVKENERLNDEIAKSGGVSPKDCHQLQQQAILVLQENQVLIDQLEVQHVKAKASYNRHHSEVSKVSKKLMLLEEEKQHLQEELEEIRREAQVNQRELQEKIKEVQGLQARLKDAVTWDEHNSIISKLRWQLEQEEARKRSEVEELLLKVSTLQKENKSLALQKTNLTVDIERMEADLELGRQANRKTERRMTVLKRQKEEYVLKEVKARHYLGAVMSVAEQISKERDQLIHMDKQKFIGTILEGTVRFRKLQEDVKVRPSFWRKCSLLLLK</sequence>
<feature type="compositionally biased region" description="Acidic residues" evidence="2">
    <location>
        <begin position="87"/>
        <end position="109"/>
    </location>
</feature>
<dbReference type="Proteomes" id="UP000472263">
    <property type="component" value="Chromosome 3"/>
</dbReference>
<reference evidence="3" key="3">
    <citation type="submission" date="2025-09" db="UniProtKB">
        <authorList>
            <consortium name="Ensembl"/>
        </authorList>
    </citation>
    <scope>IDENTIFICATION</scope>
</reference>
<dbReference type="GO" id="GO:0007005">
    <property type="term" value="P:mitochondrion organization"/>
    <property type="evidence" value="ECO:0007669"/>
    <property type="project" value="InterPro"/>
</dbReference>
<name>A0A667YNB9_9TELE</name>
<evidence type="ECO:0000313" key="3">
    <source>
        <dbReference type="Ensembl" id="ENSMMDP00005027908.1"/>
    </source>
</evidence>
<organism evidence="3 4">
    <name type="scientific">Myripristis murdjan</name>
    <name type="common">pinecone soldierfish</name>
    <dbReference type="NCBI Taxonomy" id="586833"/>
    <lineage>
        <taxon>Eukaryota</taxon>
        <taxon>Metazoa</taxon>
        <taxon>Chordata</taxon>
        <taxon>Craniata</taxon>
        <taxon>Vertebrata</taxon>
        <taxon>Euteleostomi</taxon>
        <taxon>Actinopterygii</taxon>
        <taxon>Neopterygii</taxon>
        <taxon>Teleostei</taxon>
        <taxon>Neoteleostei</taxon>
        <taxon>Acanthomorphata</taxon>
        <taxon>Holocentriformes</taxon>
        <taxon>Holocentridae</taxon>
        <taxon>Myripristis</taxon>
    </lineage>
</organism>
<feature type="coiled-coil region" evidence="1">
    <location>
        <begin position="170"/>
        <end position="197"/>
    </location>
</feature>
<evidence type="ECO:0000256" key="2">
    <source>
        <dbReference type="SAM" id="MobiDB-lite"/>
    </source>
</evidence>
<accession>A0A667YNB9</accession>
<evidence type="ECO:0000313" key="4">
    <source>
        <dbReference type="Proteomes" id="UP000472263"/>
    </source>
</evidence>
<dbReference type="PANTHER" id="PTHR36170:SF1">
    <property type="entry name" value="CENTROSOMAL PROTEIN OF 89 KDA"/>
    <property type="match status" value="1"/>
</dbReference>
<feature type="coiled-coil region" evidence="1">
    <location>
        <begin position="319"/>
        <end position="461"/>
    </location>
</feature>
<keyword evidence="4" id="KW-1185">Reference proteome</keyword>
<dbReference type="GO" id="GO:0060271">
    <property type="term" value="P:cilium assembly"/>
    <property type="evidence" value="ECO:0007669"/>
    <property type="project" value="InterPro"/>
</dbReference>
<reference evidence="3" key="1">
    <citation type="submission" date="2019-06" db="EMBL/GenBank/DDBJ databases">
        <authorList>
            <consortium name="Wellcome Sanger Institute Data Sharing"/>
        </authorList>
    </citation>
    <scope>NUCLEOTIDE SEQUENCE [LARGE SCALE GENOMIC DNA]</scope>
</reference>
<reference evidence="3" key="2">
    <citation type="submission" date="2025-08" db="UniProtKB">
        <authorList>
            <consortium name="Ensembl"/>
        </authorList>
    </citation>
    <scope>IDENTIFICATION</scope>
</reference>
<protein>
    <submittedName>
        <fullName evidence="3">Centrosomal protein 89</fullName>
    </submittedName>
</protein>
<dbReference type="Ensembl" id="ENSMMDT00005028578.1">
    <property type="protein sequence ID" value="ENSMMDP00005027908.1"/>
    <property type="gene ID" value="ENSMMDG00005013375.1"/>
</dbReference>